<proteinExistence type="predicted"/>
<keyword evidence="4" id="KW-1185">Reference proteome</keyword>
<keyword evidence="1" id="KW-0694">RNA-binding</keyword>
<comment type="caution">
    <text evidence="3">The sequence shown here is derived from an EMBL/GenBank/DDBJ whole genome shotgun (WGS) entry which is preliminary data.</text>
</comment>
<dbReference type="GO" id="GO:0015074">
    <property type="term" value="P:DNA integration"/>
    <property type="evidence" value="ECO:0007669"/>
    <property type="project" value="InterPro"/>
</dbReference>
<organism evidence="3 4">
    <name type="scientific">Austropuccinia psidii MF-1</name>
    <dbReference type="NCBI Taxonomy" id="1389203"/>
    <lineage>
        <taxon>Eukaryota</taxon>
        <taxon>Fungi</taxon>
        <taxon>Dikarya</taxon>
        <taxon>Basidiomycota</taxon>
        <taxon>Pucciniomycotina</taxon>
        <taxon>Pucciniomycetes</taxon>
        <taxon>Pucciniales</taxon>
        <taxon>Sphaerophragmiaceae</taxon>
        <taxon>Austropuccinia</taxon>
    </lineage>
</organism>
<dbReference type="PANTHER" id="PTHR37984:SF5">
    <property type="entry name" value="PROTEIN NYNRIN-LIKE"/>
    <property type="match status" value="1"/>
</dbReference>
<dbReference type="GO" id="GO:0003723">
    <property type="term" value="F:RNA binding"/>
    <property type="evidence" value="ECO:0007669"/>
    <property type="project" value="UniProtKB-KW"/>
</dbReference>
<dbReference type="InterPro" id="IPR012337">
    <property type="entry name" value="RNaseH-like_sf"/>
</dbReference>
<evidence type="ECO:0000259" key="2">
    <source>
        <dbReference type="PROSITE" id="PS50994"/>
    </source>
</evidence>
<dbReference type="GO" id="GO:0005634">
    <property type="term" value="C:nucleus"/>
    <property type="evidence" value="ECO:0007669"/>
    <property type="project" value="UniProtKB-ARBA"/>
</dbReference>
<sequence>MDWATGIFPGGNENFNSCLVIVDRFSKIVRCLACHKEHTAMDTALLFWNKITYTCGAPKIIISNRDQKFTSKVWTNLYDFLGKKLAFFTVYDPQTDGLAARMIQTMEDIIRRLFAYGMEYIRMIKDTPITGSHSYQQSNWLKVPANTLPQGNHTQ</sequence>
<gene>
    <name evidence="3" type="ORF">O181_019150</name>
</gene>
<dbReference type="InterPro" id="IPR001584">
    <property type="entry name" value="Integrase_cat-core"/>
</dbReference>
<dbReference type="AlphaFoldDB" id="A0A9Q3CA17"/>
<dbReference type="OrthoDB" id="4360000at2759"/>
<accession>A0A9Q3CA17</accession>
<dbReference type="SUPFAM" id="SSF53098">
    <property type="entry name" value="Ribonuclease H-like"/>
    <property type="match status" value="1"/>
</dbReference>
<dbReference type="Proteomes" id="UP000765509">
    <property type="component" value="Unassembled WGS sequence"/>
</dbReference>
<evidence type="ECO:0000313" key="4">
    <source>
        <dbReference type="Proteomes" id="UP000765509"/>
    </source>
</evidence>
<protein>
    <recommendedName>
        <fullName evidence="2">Integrase catalytic domain-containing protein</fullName>
    </recommendedName>
</protein>
<dbReference type="PANTHER" id="PTHR37984">
    <property type="entry name" value="PROTEIN CBG26694"/>
    <property type="match status" value="1"/>
</dbReference>
<dbReference type="PROSITE" id="PS50994">
    <property type="entry name" value="INTEGRASE"/>
    <property type="match status" value="1"/>
</dbReference>
<dbReference type="Gene3D" id="3.30.420.10">
    <property type="entry name" value="Ribonuclease H-like superfamily/Ribonuclease H"/>
    <property type="match status" value="1"/>
</dbReference>
<evidence type="ECO:0000313" key="3">
    <source>
        <dbReference type="EMBL" id="MBW0479435.1"/>
    </source>
</evidence>
<evidence type="ECO:0000256" key="1">
    <source>
        <dbReference type="ARBA" id="ARBA00022884"/>
    </source>
</evidence>
<name>A0A9Q3CA17_9BASI</name>
<reference evidence="3" key="1">
    <citation type="submission" date="2021-03" db="EMBL/GenBank/DDBJ databases">
        <title>Draft genome sequence of rust myrtle Austropuccinia psidii MF-1, a brazilian biotype.</title>
        <authorList>
            <person name="Quecine M.C."/>
            <person name="Pachon D.M.R."/>
            <person name="Bonatelli M.L."/>
            <person name="Correr F.H."/>
            <person name="Franceschini L.M."/>
            <person name="Leite T.F."/>
            <person name="Margarido G.R.A."/>
            <person name="Almeida C.A."/>
            <person name="Ferrarezi J.A."/>
            <person name="Labate C.A."/>
        </authorList>
    </citation>
    <scope>NUCLEOTIDE SEQUENCE</scope>
    <source>
        <strain evidence="3">MF-1</strain>
    </source>
</reference>
<dbReference type="InterPro" id="IPR036397">
    <property type="entry name" value="RNaseH_sf"/>
</dbReference>
<dbReference type="InterPro" id="IPR050951">
    <property type="entry name" value="Retrovirus_Pol_polyprotein"/>
</dbReference>
<dbReference type="EMBL" id="AVOT02005582">
    <property type="protein sequence ID" value="MBW0479435.1"/>
    <property type="molecule type" value="Genomic_DNA"/>
</dbReference>
<feature type="domain" description="Integrase catalytic" evidence="2">
    <location>
        <begin position="1"/>
        <end position="152"/>
    </location>
</feature>